<reference evidence="8 9" key="1">
    <citation type="submission" date="2022-09" db="EMBL/GenBank/DDBJ databases">
        <authorList>
            <person name="Palmer J.M."/>
        </authorList>
    </citation>
    <scope>NUCLEOTIDE SEQUENCE [LARGE SCALE GENOMIC DNA]</scope>
    <source>
        <strain evidence="8 9">DSM 7382</strain>
    </source>
</reference>
<evidence type="ECO:0000256" key="6">
    <source>
        <dbReference type="SAM" id="MobiDB-lite"/>
    </source>
</evidence>
<dbReference type="InterPro" id="IPR001138">
    <property type="entry name" value="Zn2Cys6_DnaBD"/>
</dbReference>
<dbReference type="InterPro" id="IPR050815">
    <property type="entry name" value="TF_fung"/>
</dbReference>
<feature type="compositionally biased region" description="Polar residues" evidence="6">
    <location>
        <begin position="220"/>
        <end position="232"/>
    </location>
</feature>
<dbReference type="AlphaFoldDB" id="A0AAW0G958"/>
<comment type="caution">
    <text evidence="8">The sequence shown here is derived from an EMBL/GenBank/DDBJ whole genome shotgun (WGS) entry which is preliminary data.</text>
</comment>
<dbReference type="Pfam" id="PF00172">
    <property type="entry name" value="Zn_clus"/>
    <property type="match status" value="1"/>
</dbReference>
<keyword evidence="5" id="KW-0539">Nucleus</keyword>
<dbReference type="SUPFAM" id="SSF57701">
    <property type="entry name" value="Zn2/Cys6 DNA-binding domain"/>
    <property type="match status" value="1"/>
</dbReference>
<feature type="region of interest" description="Disordered" evidence="6">
    <location>
        <begin position="202"/>
        <end position="283"/>
    </location>
</feature>
<name>A0AAW0G958_9APHY</name>
<feature type="compositionally biased region" description="Basic and acidic residues" evidence="6">
    <location>
        <begin position="239"/>
        <end position="253"/>
    </location>
</feature>
<dbReference type="CDD" id="cd00067">
    <property type="entry name" value="GAL4"/>
    <property type="match status" value="1"/>
</dbReference>
<feature type="compositionally biased region" description="Low complexity" evidence="6">
    <location>
        <begin position="259"/>
        <end position="280"/>
    </location>
</feature>
<keyword evidence="3" id="KW-0805">Transcription regulation</keyword>
<dbReference type="Pfam" id="PF04082">
    <property type="entry name" value="Fungal_trans"/>
    <property type="match status" value="1"/>
</dbReference>
<dbReference type="PANTHER" id="PTHR47338:SF5">
    <property type="entry name" value="ZN(II)2CYS6 TRANSCRIPTION FACTOR (EUROFUNG)"/>
    <property type="match status" value="1"/>
</dbReference>
<dbReference type="GO" id="GO:0006351">
    <property type="term" value="P:DNA-templated transcription"/>
    <property type="evidence" value="ECO:0007669"/>
    <property type="project" value="InterPro"/>
</dbReference>
<evidence type="ECO:0000256" key="3">
    <source>
        <dbReference type="ARBA" id="ARBA00023015"/>
    </source>
</evidence>
<dbReference type="PANTHER" id="PTHR47338">
    <property type="entry name" value="ZN(II)2CYS6 TRANSCRIPTION FACTOR (EUROFUNG)-RELATED"/>
    <property type="match status" value="1"/>
</dbReference>
<dbReference type="GO" id="GO:0000981">
    <property type="term" value="F:DNA-binding transcription factor activity, RNA polymerase II-specific"/>
    <property type="evidence" value="ECO:0007669"/>
    <property type="project" value="InterPro"/>
</dbReference>
<proteinExistence type="predicted"/>
<dbReference type="InterPro" id="IPR036864">
    <property type="entry name" value="Zn2-C6_fun-type_DNA-bd_sf"/>
</dbReference>
<sequence>MLSQQTIHNLSCSASATPGRGCSVPPLALSTPSVSSLKPPCSLLNYLLVLLLHLSSRLHSRPTPHPALLAQLSMPASSPTHQIRLVSNMSSPTASGGHVEMTQMTLMSSASSSRPNTTAEPSSVAFVKGGKRKRLSKACDACHKSKRRCDGTAPCSNCYFASKECTYTDSQGRPVPAPRNAHPALVVDPAAAERTQFYRLNNNTNSSSQVPASAAARPNSHPSADFASSNPATLRGIRRPAESNDNMVKRPRPEPLGVSSTISPIGSASSVESPSSPESSLLDPATTHELTNLFFTHCNPARLIIHKPSFSAALAHEQIPSYLVLAVCANAAPHSKELGAKATLPRLAGVPFFNEAVRIMFDSSFRLVAEPNLYTAQALCLLEMHEVAASHAWTKHYQYFDLALQILEDQLDISSNDKVLSPSPPGPNRAYSIERECTRRCFWVIQTMGWINGIYTFKPMRPRSVELMRGVRLPCDETSFELGMTNQGLEFMHTPGPRSKHASQFGHLCRVLSMYQAFETALATKEGAELKYAVQETRRAVDIWADSIPDHLRLTEDNLEKQLEMFETSSNTGAWCFAFMHVLHACLILSLVETEKNSQREESIDWVRAQLTLVFSAIGHRAKNTILFV</sequence>
<evidence type="ECO:0000259" key="7">
    <source>
        <dbReference type="PROSITE" id="PS50048"/>
    </source>
</evidence>
<dbReference type="InterPro" id="IPR007219">
    <property type="entry name" value="XnlR_reg_dom"/>
</dbReference>
<accession>A0AAW0G958</accession>
<keyword evidence="4" id="KW-0804">Transcription</keyword>
<dbReference type="Proteomes" id="UP001385951">
    <property type="component" value="Unassembled WGS sequence"/>
</dbReference>
<dbReference type="PROSITE" id="PS50048">
    <property type="entry name" value="ZN2_CY6_FUNGAL_2"/>
    <property type="match status" value="1"/>
</dbReference>
<organism evidence="8 9">
    <name type="scientific">Cerrena zonata</name>
    <dbReference type="NCBI Taxonomy" id="2478898"/>
    <lineage>
        <taxon>Eukaryota</taxon>
        <taxon>Fungi</taxon>
        <taxon>Dikarya</taxon>
        <taxon>Basidiomycota</taxon>
        <taxon>Agaricomycotina</taxon>
        <taxon>Agaricomycetes</taxon>
        <taxon>Polyporales</taxon>
        <taxon>Cerrenaceae</taxon>
        <taxon>Cerrena</taxon>
    </lineage>
</organism>
<feature type="compositionally biased region" description="Polar residues" evidence="6">
    <location>
        <begin position="202"/>
        <end position="211"/>
    </location>
</feature>
<evidence type="ECO:0000256" key="4">
    <source>
        <dbReference type="ARBA" id="ARBA00023163"/>
    </source>
</evidence>
<evidence type="ECO:0000313" key="9">
    <source>
        <dbReference type="Proteomes" id="UP001385951"/>
    </source>
</evidence>
<dbReference type="GO" id="GO:0005634">
    <property type="term" value="C:nucleus"/>
    <property type="evidence" value="ECO:0007669"/>
    <property type="project" value="UniProtKB-SubCell"/>
</dbReference>
<keyword evidence="9" id="KW-1185">Reference proteome</keyword>
<dbReference type="GO" id="GO:0003677">
    <property type="term" value="F:DNA binding"/>
    <property type="evidence" value="ECO:0007669"/>
    <property type="project" value="InterPro"/>
</dbReference>
<evidence type="ECO:0000256" key="2">
    <source>
        <dbReference type="ARBA" id="ARBA00022723"/>
    </source>
</evidence>
<evidence type="ECO:0000313" key="8">
    <source>
        <dbReference type="EMBL" id="KAK7686397.1"/>
    </source>
</evidence>
<protein>
    <recommendedName>
        <fullName evidence="7">Zn(2)-C6 fungal-type domain-containing protein</fullName>
    </recommendedName>
</protein>
<comment type="subcellular location">
    <subcellularLocation>
        <location evidence="1">Nucleus</location>
    </subcellularLocation>
</comment>
<dbReference type="Gene3D" id="4.10.240.10">
    <property type="entry name" value="Zn(2)-C6 fungal-type DNA-binding domain"/>
    <property type="match status" value="1"/>
</dbReference>
<dbReference type="CDD" id="cd12148">
    <property type="entry name" value="fungal_TF_MHR"/>
    <property type="match status" value="1"/>
</dbReference>
<dbReference type="EMBL" id="JASBNA010000017">
    <property type="protein sequence ID" value="KAK7686397.1"/>
    <property type="molecule type" value="Genomic_DNA"/>
</dbReference>
<dbReference type="SMART" id="SM00066">
    <property type="entry name" value="GAL4"/>
    <property type="match status" value="1"/>
</dbReference>
<gene>
    <name evidence="8" type="ORF">QCA50_010621</name>
</gene>
<dbReference type="GO" id="GO:0008270">
    <property type="term" value="F:zinc ion binding"/>
    <property type="evidence" value="ECO:0007669"/>
    <property type="project" value="InterPro"/>
</dbReference>
<keyword evidence="2" id="KW-0479">Metal-binding</keyword>
<feature type="domain" description="Zn(2)-C6 fungal-type" evidence="7">
    <location>
        <begin position="138"/>
        <end position="167"/>
    </location>
</feature>
<evidence type="ECO:0000256" key="5">
    <source>
        <dbReference type="ARBA" id="ARBA00023242"/>
    </source>
</evidence>
<dbReference type="PROSITE" id="PS00463">
    <property type="entry name" value="ZN2_CY6_FUNGAL_1"/>
    <property type="match status" value="1"/>
</dbReference>
<evidence type="ECO:0000256" key="1">
    <source>
        <dbReference type="ARBA" id="ARBA00004123"/>
    </source>
</evidence>